<dbReference type="SUPFAM" id="SSF53271">
    <property type="entry name" value="PRTase-like"/>
    <property type="match status" value="1"/>
</dbReference>
<dbReference type="InterPro" id="IPR029057">
    <property type="entry name" value="PRTase-like"/>
</dbReference>
<evidence type="ECO:0000256" key="3">
    <source>
        <dbReference type="ARBA" id="ARBA00022676"/>
    </source>
</evidence>
<keyword evidence="3 6" id="KW-0328">Glycosyltransferase</keyword>
<comment type="function">
    <text evidence="6">Catalyzes the transfer of a ribosyl phosphate group from 5-phosphoribose 1-diphosphate to orotate, leading to the formation of orotidine monophosphate (OMP).</text>
</comment>
<keyword evidence="6" id="KW-0460">Magnesium</keyword>
<dbReference type="EC" id="2.4.2.10" evidence="2 6"/>
<evidence type="ECO:0000256" key="4">
    <source>
        <dbReference type="ARBA" id="ARBA00022679"/>
    </source>
</evidence>
<dbReference type="Gene3D" id="3.40.50.2020">
    <property type="match status" value="1"/>
</dbReference>
<sequence length="187" mass="19584">MDDQAALFSIIKERSFRQGGEFTLVSGRKSTIYFNLKPTMLDPEGARLIGAAVAAKAHELKLAYVGGLAMGAVPLVSATAAMSAVAGTPVKAIFVRKEAKGHGTQSQIEGLAEGESLAGQSLLVVEDVTTTGGSAMQAISILREAGAQVEHVLTLVDRQEGAEDAFRQAGITLHALFRKSDFGKDLA</sequence>
<evidence type="ECO:0000313" key="8">
    <source>
        <dbReference type="EMBL" id="SCZ35182.1"/>
    </source>
</evidence>
<evidence type="ECO:0000256" key="2">
    <source>
        <dbReference type="ARBA" id="ARBA00011971"/>
    </source>
</evidence>
<comment type="similarity">
    <text evidence="6">Belongs to the purine/pyrimidine phosphoribosyltransferase family. PyrE subfamily.</text>
</comment>
<feature type="binding site" evidence="6">
    <location>
        <position position="100"/>
    </location>
    <ligand>
        <name>5-phospho-alpha-D-ribose 1-diphosphate</name>
        <dbReference type="ChEBI" id="CHEBI:58017"/>
        <note>ligand shared between dimeric partners</note>
    </ligand>
</feature>
<dbReference type="NCBIfam" id="TIGR00336">
    <property type="entry name" value="pyrE"/>
    <property type="match status" value="1"/>
</dbReference>
<dbReference type="GO" id="GO:0004588">
    <property type="term" value="F:orotate phosphoribosyltransferase activity"/>
    <property type="evidence" value="ECO:0007669"/>
    <property type="project" value="UniProtKB-UniRule"/>
</dbReference>
<accession>A0A1G5NCR0</accession>
<evidence type="ECO:0000259" key="7">
    <source>
        <dbReference type="Pfam" id="PF00156"/>
    </source>
</evidence>
<evidence type="ECO:0000256" key="5">
    <source>
        <dbReference type="ARBA" id="ARBA00022975"/>
    </source>
</evidence>
<dbReference type="GO" id="GO:0000287">
    <property type="term" value="F:magnesium ion binding"/>
    <property type="evidence" value="ECO:0007669"/>
    <property type="project" value="UniProtKB-UniRule"/>
</dbReference>
<proteinExistence type="inferred from homology"/>
<feature type="binding site" evidence="6">
    <location>
        <position position="130"/>
    </location>
    <ligand>
        <name>orotate</name>
        <dbReference type="ChEBI" id="CHEBI:30839"/>
    </ligand>
</feature>
<evidence type="ECO:0000256" key="6">
    <source>
        <dbReference type="HAMAP-Rule" id="MF_01208"/>
    </source>
</evidence>
<dbReference type="RefSeq" id="WP_092811820.1">
    <property type="nucleotide sequence ID" value="NZ_FMVW01000003.1"/>
</dbReference>
<comment type="subunit">
    <text evidence="6">Homodimer.</text>
</comment>
<feature type="domain" description="Phosphoribosyltransferase" evidence="7">
    <location>
        <begin position="65"/>
        <end position="163"/>
    </location>
</feature>
<comment type="caution">
    <text evidence="6">Lacks conserved residue(s) required for the propagation of feature annotation.</text>
</comment>
<protein>
    <recommendedName>
        <fullName evidence="2 6">Orotate phosphoribosyltransferase</fullName>
        <shortName evidence="6">OPRT</shortName>
        <shortName evidence="6">OPRTase</shortName>
        <ecNumber evidence="2 6">2.4.2.10</ecNumber>
    </recommendedName>
</protein>
<dbReference type="EMBL" id="FMVW01000003">
    <property type="protein sequence ID" value="SCZ35182.1"/>
    <property type="molecule type" value="Genomic_DNA"/>
</dbReference>
<keyword evidence="9" id="KW-1185">Reference proteome</keyword>
<dbReference type="InterPro" id="IPR023031">
    <property type="entry name" value="OPRT"/>
</dbReference>
<dbReference type="GO" id="GO:0044205">
    <property type="term" value="P:'de novo' UMP biosynthetic process"/>
    <property type="evidence" value="ECO:0007669"/>
    <property type="project" value="UniProtKB-UniRule"/>
</dbReference>
<dbReference type="PANTHER" id="PTHR19278">
    <property type="entry name" value="OROTATE PHOSPHORIBOSYLTRANSFERASE"/>
    <property type="match status" value="1"/>
</dbReference>
<keyword evidence="5 6" id="KW-0665">Pyrimidine biosynthesis</keyword>
<dbReference type="InterPro" id="IPR004467">
    <property type="entry name" value="Or_phspho_trans_dom"/>
</dbReference>
<feature type="binding site" evidence="6">
    <location>
        <position position="158"/>
    </location>
    <ligand>
        <name>orotate</name>
        <dbReference type="ChEBI" id="CHEBI:30839"/>
    </ligand>
</feature>
<dbReference type="OrthoDB" id="9779060at2"/>
<evidence type="ECO:0000256" key="1">
    <source>
        <dbReference type="ARBA" id="ARBA00004889"/>
    </source>
</evidence>
<comment type="cofactor">
    <cofactor evidence="6">
        <name>Mg(2+)</name>
        <dbReference type="ChEBI" id="CHEBI:18420"/>
    </cofactor>
</comment>
<name>A0A1G5NCR0_AFIMA</name>
<dbReference type="STRING" id="1120955.SAMN03080610_01847"/>
<dbReference type="HAMAP" id="MF_01208">
    <property type="entry name" value="PyrE"/>
    <property type="match status" value="1"/>
</dbReference>
<dbReference type="InterPro" id="IPR000836">
    <property type="entry name" value="PRTase_dom"/>
</dbReference>
<feature type="binding site" description="in other chain" evidence="6">
    <location>
        <position position="97"/>
    </location>
    <ligand>
        <name>5-phospho-alpha-D-ribose 1-diphosphate</name>
        <dbReference type="ChEBI" id="CHEBI:58017"/>
        <note>ligand shared between dimeric partners</note>
    </ligand>
</feature>
<evidence type="ECO:0000313" key="9">
    <source>
        <dbReference type="Proteomes" id="UP000199347"/>
    </source>
</evidence>
<dbReference type="PANTHER" id="PTHR19278:SF9">
    <property type="entry name" value="URIDINE 5'-MONOPHOSPHATE SYNTHASE"/>
    <property type="match status" value="1"/>
</dbReference>
<feature type="binding site" description="in other chain" evidence="6">
    <location>
        <begin position="126"/>
        <end position="134"/>
    </location>
    <ligand>
        <name>5-phospho-alpha-D-ribose 1-diphosphate</name>
        <dbReference type="ChEBI" id="CHEBI:58017"/>
        <note>ligand shared between dimeric partners</note>
    </ligand>
</feature>
<dbReference type="CDD" id="cd06223">
    <property type="entry name" value="PRTases_typeI"/>
    <property type="match status" value="1"/>
</dbReference>
<feature type="binding site" evidence="6">
    <location>
        <position position="96"/>
    </location>
    <ligand>
        <name>5-phospho-alpha-D-ribose 1-diphosphate</name>
        <dbReference type="ChEBI" id="CHEBI:58017"/>
        <note>ligand shared between dimeric partners</note>
    </ligand>
</feature>
<dbReference type="Proteomes" id="UP000199347">
    <property type="component" value="Unassembled WGS sequence"/>
</dbReference>
<dbReference type="GO" id="GO:0019856">
    <property type="term" value="P:pyrimidine nucleobase biosynthetic process"/>
    <property type="evidence" value="ECO:0007669"/>
    <property type="project" value="TreeGrafter"/>
</dbReference>
<dbReference type="Pfam" id="PF00156">
    <property type="entry name" value="Pribosyltran"/>
    <property type="match status" value="1"/>
</dbReference>
<comment type="catalytic activity">
    <reaction evidence="6">
        <text>orotidine 5'-phosphate + diphosphate = orotate + 5-phospho-alpha-D-ribose 1-diphosphate</text>
        <dbReference type="Rhea" id="RHEA:10380"/>
        <dbReference type="ChEBI" id="CHEBI:30839"/>
        <dbReference type="ChEBI" id="CHEBI:33019"/>
        <dbReference type="ChEBI" id="CHEBI:57538"/>
        <dbReference type="ChEBI" id="CHEBI:58017"/>
        <dbReference type="EC" id="2.4.2.10"/>
    </reaction>
</comment>
<feature type="binding site" evidence="6">
    <location>
        <position position="102"/>
    </location>
    <ligand>
        <name>5-phospho-alpha-D-ribose 1-diphosphate</name>
        <dbReference type="ChEBI" id="CHEBI:58017"/>
        <note>ligand shared between dimeric partners</note>
    </ligand>
</feature>
<keyword evidence="4 6" id="KW-0808">Transferase</keyword>
<organism evidence="8 9">
    <name type="scientific">Afifella marina DSM 2698</name>
    <dbReference type="NCBI Taxonomy" id="1120955"/>
    <lineage>
        <taxon>Bacteria</taxon>
        <taxon>Pseudomonadati</taxon>
        <taxon>Pseudomonadota</taxon>
        <taxon>Alphaproteobacteria</taxon>
        <taxon>Hyphomicrobiales</taxon>
        <taxon>Afifellaceae</taxon>
        <taxon>Afifella</taxon>
    </lineage>
</organism>
<dbReference type="AlphaFoldDB" id="A0A1G5NCR0"/>
<dbReference type="UniPathway" id="UPA00070">
    <property type="reaction ID" value="UER00119"/>
</dbReference>
<comment type="pathway">
    <text evidence="1 6">Pyrimidine metabolism; UMP biosynthesis via de novo pathway; UMP from orotate: step 1/2.</text>
</comment>
<gene>
    <name evidence="6" type="primary">pyrE</name>
    <name evidence="8" type="ORF">SAMN03080610_01847</name>
</gene>
<reference evidence="9" key="1">
    <citation type="submission" date="2016-10" db="EMBL/GenBank/DDBJ databases">
        <authorList>
            <person name="Varghese N."/>
            <person name="Submissions S."/>
        </authorList>
    </citation>
    <scope>NUCLEOTIDE SEQUENCE [LARGE SCALE GENOMIC DNA]</scope>
    <source>
        <strain evidence="9">DSM 2698</strain>
    </source>
</reference>